<dbReference type="SUPFAM" id="SSF55729">
    <property type="entry name" value="Acyl-CoA N-acyltransferases (Nat)"/>
    <property type="match status" value="1"/>
</dbReference>
<dbReference type="EMBL" id="FNCS01000007">
    <property type="protein sequence ID" value="SDG74093.1"/>
    <property type="molecule type" value="Genomic_DNA"/>
</dbReference>
<dbReference type="Proteomes" id="UP000199495">
    <property type="component" value="Unassembled WGS sequence"/>
</dbReference>
<dbReference type="OrthoDB" id="9800945at2"/>
<dbReference type="CDD" id="cd04301">
    <property type="entry name" value="NAT_SF"/>
    <property type="match status" value="1"/>
</dbReference>
<protein>
    <recommendedName>
        <fullName evidence="1">N-acetyltransferase domain-containing protein</fullName>
    </recommendedName>
</protein>
<accession>A0A1G7WQA8</accession>
<sequence>MAQTLDIHHELNGNHGRYWAKLDDAHEAEMTYVRREDGSIVINHTGVPRAFEGKGYALQLVKKAVDDAREKGFKIVPQCPYVAVQFRRHPDWDDLLT</sequence>
<dbReference type="PANTHER" id="PTHR31435">
    <property type="entry name" value="PROTEIN NATD1"/>
    <property type="match status" value="1"/>
</dbReference>
<reference evidence="2 3" key="1">
    <citation type="submission" date="2016-10" db="EMBL/GenBank/DDBJ databases">
        <authorList>
            <person name="de Groot N.N."/>
        </authorList>
    </citation>
    <scope>NUCLEOTIDE SEQUENCE [LARGE SCALE GENOMIC DNA]</scope>
    <source>
        <strain evidence="2 3">CGMCC 1.10267</strain>
    </source>
</reference>
<keyword evidence="3" id="KW-1185">Reference proteome</keyword>
<feature type="domain" description="N-acetyltransferase" evidence="1">
    <location>
        <begin position="10"/>
        <end position="97"/>
    </location>
</feature>
<dbReference type="RefSeq" id="WP_090596870.1">
    <property type="nucleotide sequence ID" value="NZ_FNCS01000007.1"/>
</dbReference>
<dbReference type="InterPro" id="IPR016181">
    <property type="entry name" value="Acyl_CoA_acyltransferase"/>
</dbReference>
<dbReference type="PANTHER" id="PTHR31435:SF10">
    <property type="entry name" value="BSR4717 PROTEIN"/>
    <property type="match status" value="1"/>
</dbReference>
<evidence type="ECO:0000313" key="3">
    <source>
        <dbReference type="Proteomes" id="UP000199495"/>
    </source>
</evidence>
<gene>
    <name evidence="2" type="ORF">SAMN04487974_10747</name>
</gene>
<dbReference type="STRING" id="440168.SAMN04487974_10747"/>
<evidence type="ECO:0000259" key="1">
    <source>
        <dbReference type="PROSITE" id="PS51729"/>
    </source>
</evidence>
<dbReference type="AlphaFoldDB" id="A0A1G7WQA8"/>
<dbReference type="PROSITE" id="PS51729">
    <property type="entry name" value="GNAT_YJDJ"/>
    <property type="match status" value="1"/>
</dbReference>
<dbReference type="InterPro" id="IPR031165">
    <property type="entry name" value="GNAT_YJDJ"/>
</dbReference>
<organism evidence="2 3">
    <name type="scientific">Pelagibacterium luteolum</name>
    <dbReference type="NCBI Taxonomy" id="440168"/>
    <lineage>
        <taxon>Bacteria</taxon>
        <taxon>Pseudomonadati</taxon>
        <taxon>Pseudomonadota</taxon>
        <taxon>Alphaproteobacteria</taxon>
        <taxon>Hyphomicrobiales</taxon>
        <taxon>Devosiaceae</taxon>
        <taxon>Pelagibacterium</taxon>
    </lineage>
</organism>
<dbReference type="InterPro" id="IPR045057">
    <property type="entry name" value="Gcn5-rel_NAT"/>
</dbReference>
<evidence type="ECO:0000313" key="2">
    <source>
        <dbReference type="EMBL" id="SDG74093.1"/>
    </source>
</evidence>
<dbReference type="Gene3D" id="3.40.630.30">
    <property type="match status" value="1"/>
</dbReference>
<name>A0A1G7WQA8_9HYPH</name>
<dbReference type="Pfam" id="PF14542">
    <property type="entry name" value="Acetyltransf_CG"/>
    <property type="match status" value="1"/>
</dbReference>
<proteinExistence type="predicted"/>